<dbReference type="Gene3D" id="1.10.10.60">
    <property type="entry name" value="Homeodomain-like"/>
    <property type="match status" value="1"/>
</dbReference>
<keyword evidence="6" id="KW-1185">Reference proteome</keyword>
<evidence type="ECO:0000256" key="3">
    <source>
        <dbReference type="ARBA" id="ARBA00023163"/>
    </source>
</evidence>
<evidence type="ECO:0000259" key="4">
    <source>
        <dbReference type="PROSITE" id="PS01124"/>
    </source>
</evidence>
<dbReference type="InterPro" id="IPR037923">
    <property type="entry name" value="HTH-like"/>
</dbReference>
<dbReference type="InterPro" id="IPR003313">
    <property type="entry name" value="AraC-bd"/>
</dbReference>
<dbReference type="RefSeq" id="WP_211351434.1">
    <property type="nucleotide sequence ID" value="NZ_JBIUBA010000018.1"/>
</dbReference>
<dbReference type="PANTHER" id="PTHR46796:SF2">
    <property type="entry name" value="TRANSCRIPTIONAL REGULATORY PROTEIN"/>
    <property type="match status" value="1"/>
</dbReference>
<dbReference type="SUPFAM" id="SSF51215">
    <property type="entry name" value="Regulatory protein AraC"/>
    <property type="match status" value="1"/>
</dbReference>
<reference evidence="5 6" key="1">
    <citation type="submission" date="2018-10" db="EMBL/GenBank/DDBJ databases">
        <title>Sequencing the genomes of 1000 actinobacteria strains.</title>
        <authorList>
            <person name="Klenk H.-P."/>
        </authorList>
    </citation>
    <scope>NUCLEOTIDE SEQUENCE [LARGE SCALE GENOMIC DNA]</scope>
    <source>
        <strain evidence="5 6">DSM 43911</strain>
    </source>
</reference>
<dbReference type="SMART" id="SM00342">
    <property type="entry name" value="HTH_ARAC"/>
    <property type="match status" value="1"/>
</dbReference>
<dbReference type="PANTHER" id="PTHR46796">
    <property type="entry name" value="HTH-TYPE TRANSCRIPTIONAL ACTIVATOR RHAS-RELATED"/>
    <property type="match status" value="1"/>
</dbReference>
<keyword evidence="2" id="KW-0238">DNA-binding</keyword>
<keyword evidence="3" id="KW-0804">Transcription</keyword>
<dbReference type="InterPro" id="IPR018060">
    <property type="entry name" value="HTH_AraC"/>
</dbReference>
<evidence type="ECO:0000313" key="6">
    <source>
        <dbReference type="Proteomes" id="UP000272729"/>
    </source>
</evidence>
<dbReference type="SUPFAM" id="SSF46689">
    <property type="entry name" value="Homeodomain-like"/>
    <property type="match status" value="2"/>
</dbReference>
<comment type="caution">
    <text evidence="5">The sequence shown here is derived from an EMBL/GenBank/DDBJ whole genome shotgun (WGS) entry which is preliminary data.</text>
</comment>
<evidence type="ECO:0000256" key="2">
    <source>
        <dbReference type="ARBA" id="ARBA00023125"/>
    </source>
</evidence>
<evidence type="ECO:0000256" key="1">
    <source>
        <dbReference type="ARBA" id="ARBA00023015"/>
    </source>
</evidence>
<protein>
    <submittedName>
        <fullName evidence="5">AraC family transcriptional regulator</fullName>
    </submittedName>
</protein>
<dbReference type="Proteomes" id="UP000272729">
    <property type="component" value="Unassembled WGS sequence"/>
</dbReference>
<organism evidence="5 6">
    <name type="scientific">Saccharothrix variisporea</name>
    <dbReference type="NCBI Taxonomy" id="543527"/>
    <lineage>
        <taxon>Bacteria</taxon>
        <taxon>Bacillati</taxon>
        <taxon>Actinomycetota</taxon>
        <taxon>Actinomycetes</taxon>
        <taxon>Pseudonocardiales</taxon>
        <taxon>Pseudonocardiaceae</taxon>
        <taxon>Saccharothrix</taxon>
    </lineage>
</organism>
<dbReference type="InterPro" id="IPR009057">
    <property type="entry name" value="Homeodomain-like_sf"/>
</dbReference>
<dbReference type="GO" id="GO:0043565">
    <property type="term" value="F:sequence-specific DNA binding"/>
    <property type="evidence" value="ECO:0007669"/>
    <property type="project" value="InterPro"/>
</dbReference>
<keyword evidence="1" id="KW-0805">Transcription regulation</keyword>
<dbReference type="PROSITE" id="PS01124">
    <property type="entry name" value="HTH_ARAC_FAMILY_2"/>
    <property type="match status" value="1"/>
</dbReference>
<dbReference type="Pfam" id="PF12833">
    <property type="entry name" value="HTH_18"/>
    <property type="match status" value="1"/>
</dbReference>
<accession>A0A495XLR5</accession>
<dbReference type="Pfam" id="PF02311">
    <property type="entry name" value="AraC_binding"/>
    <property type="match status" value="1"/>
</dbReference>
<gene>
    <name evidence="5" type="ORF">DFJ66_7488</name>
</gene>
<dbReference type="GO" id="GO:0003700">
    <property type="term" value="F:DNA-binding transcription factor activity"/>
    <property type="evidence" value="ECO:0007669"/>
    <property type="project" value="InterPro"/>
</dbReference>
<feature type="domain" description="HTH araC/xylS-type" evidence="4">
    <location>
        <begin position="162"/>
        <end position="259"/>
    </location>
</feature>
<name>A0A495XLR5_9PSEU</name>
<dbReference type="InterPro" id="IPR050204">
    <property type="entry name" value="AraC_XylS_family_regulators"/>
</dbReference>
<dbReference type="AlphaFoldDB" id="A0A495XLR5"/>
<proteinExistence type="predicted"/>
<evidence type="ECO:0000313" key="5">
    <source>
        <dbReference type="EMBL" id="RKT74145.1"/>
    </source>
</evidence>
<sequence>MSGTIRAWRPAVTGVSEVFHAHFPDHTYPMHTHDTWTLLLIDEGTVQFELDHHEHGALRSHVTLLPPHVPHDGRSATPHGFRKRVLYLDTDLLDPDLTGRAVDQPALPDPLLRHRIHQLHHTLAHPGEQLAAQSRLTLVVDRLTHHLLRTTPSPVRDPGLAKDLRDLLDANVHSGLSLTTAATLLGAHPTHLVRSFSREYGIPPHQYLTGRRVDLARRLLLSGLPPAEVAARAGFYDQSHLSRHFKRLVGTSPGRYALMPDRPGSPGRPA</sequence>
<dbReference type="EMBL" id="RBXR01000001">
    <property type="protein sequence ID" value="RKT74145.1"/>
    <property type="molecule type" value="Genomic_DNA"/>
</dbReference>